<comment type="caution">
    <text evidence="1">The sequence shown here is derived from an EMBL/GenBank/DDBJ whole genome shotgun (WGS) entry which is preliminary data.</text>
</comment>
<gene>
    <name evidence="1" type="ORF">FQP86_00130</name>
</gene>
<dbReference type="Proteomes" id="UP000319941">
    <property type="component" value="Unassembled WGS sequence"/>
</dbReference>
<dbReference type="EMBL" id="VNFH01000001">
    <property type="protein sequence ID" value="TVU73535.1"/>
    <property type="molecule type" value="Genomic_DNA"/>
</dbReference>
<evidence type="ECO:0000313" key="1">
    <source>
        <dbReference type="EMBL" id="TVU73535.1"/>
    </source>
</evidence>
<sequence length="203" mass="22714">MTRDQLMESLLHLPHPWPRPETECNLPTENAHGDLEGWIKGPTNNEWHYAWIGAHERRIVITREQWEEALLAHVQHLEQPVSDAVVTTSADKVDPRAWNGEGLPPVGSIVTLDSDHGGYAEVRVIGHTLRGGNVVVEGKRRGVEVCARSELRPIRSDREKAIGDMKQITKAAADAHKRELHGNLSEEYLLGALYDAGHRKVKS</sequence>
<dbReference type="OrthoDB" id="6505552at2"/>
<protein>
    <submittedName>
        <fullName evidence="1">Uncharacterized protein</fullName>
    </submittedName>
</protein>
<organism evidence="1 2">
    <name type="scientific">Cobetia crustatorum</name>
    <dbReference type="NCBI Taxonomy" id="553385"/>
    <lineage>
        <taxon>Bacteria</taxon>
        <taxon>Pseudomonadati</taxon>
        <taxon>Pseudomonadota</taxon>
        <taxon>Gammaproteobacteria</taxon>
        <taxon>Oceanospirillales</taxon>
        <taxon>Halomonadaceae</taxon>
        <taxon>Cobetia</taxon>
    </lineage>
</organism>
<reference evidence="1 2" key="1">
    <citation type="submission" date="2019-07" db="EMBL/GenBank/DDBJ databases">
        <title>Diversity of Bacteria from Kongsfjorden, Arctic.</title>
        <authorList>
            <person name="Yu Y."/>
        </authorList>
    </citation>
    <scope>NUCLEOTIDE SEQUENCE [LARGE SCALE GENOMIC DNA]</scope>
    <source>
        <strain evidence="1 2">SM1923</strain>
    </source>
</reference>
<accession>A0A558HWP3</accession>
<dbReference type="RefSeq" id="WP_144726192.1">
    <property type="nucleotide sequence ID" value="NZ_CAWOWR010000001.1"/>
</dbReference>
<proteinExistence type="predicted"/>
<dbReference type="AlphaFoldDB" id="A0A558HWP3"/>
<keyword evidence="2" id="KW-1185">Reference proteome</keyword>
<evidence type="ECO:0000313" key="2">
    <source>
        <dbReference type="Proteomes" id="UP000319941"/>
    </source>
</evidence>
<name>A0A558HWP3_9GAMM</name>